<name>A0A2M7RG91_9BACT</name>
<comment type="caution">
    <text evidence="18">The sequence shown here is derived from an EMBL/GenBank/DDBJ whole genome shotgun (WGS) entry which is preliminary data.</text>
</comment>
<evidence type="ECO:0000259" key="16">
    <source>
        <dbReference type="Pfam" id="PF00224"/>
    </source>
</evidence>
<dbReference type="EMBL" id="PFMC01000010">
    <property type="protein sequence ID" value="PIY95366.1"/>
    <property type="molecule type" value="Genomic_DNA"/>
</dbReference>
<dbReference type="InterPro" id="IPR036918">
    <property type="entry name" value="Pyrv_Knase_C_sf"/>
</dbReference>
<keyword evidence="12 15" id="KW-0324">Glycolysis</keyword>
<reference evidence="19" key="1">
    <citation type="submission" date="2017-09" db="EMBL/GenBank/DDBJ databases">
        <title>Depth-based differentiation of microbial function through sediment-hosted aquifers and enrichment of novel symbionts in the deep terrestrial subsurface.</title>
        <authorList>
            <person name="Probst A.J."/>
            <person name="Ladd B."/>
            <person name="Jarett J.K."/>
            <person name="Geller-Mcgrath D.E."/>
            <person name="Sieber C.M.K."/>
            <person name="Emerson J.B."/>
            <person name="Anantharaman K."/>
            <person name="Thomas B.C."/>
            <person name="Malmstrom R."/>
            <person name="Stieglmeier M."/>
            <person name="Klingl A."/>
            <person name="Woyke T."/>
            <person name="Ryan C.M."/>
            <person name="Banfield J.F."/>
        </authorList>
    </citation>
    <scope>NUCLEOTIDE SEQUENCE [LARGE SCALE GENOMIC DNA]</scope>
</reference>
<dbReference type="FunFam" id="3.20.20.60:FF:000025">
    <property type="entry name" value="Pyruvate kinase"/>
    <property type="match status" value="1"/>
</dbReference>
<organism evidence="18 19">
    <name type="scientific">Candidatus Komeilibacteria bacterium CG_4_10_14_0_8_um_filter_37_78</name>
    <dbReference type="NCBI Taxonomy" id="1974471"/>
    <lineage>
        <taxon>Bacteria</taxon>
        <taxon>Candidatus Komeiliibacteriota</taxon>
    </lineage>
</organism>
<evidence type="ECO:0000256" key="11">
    <source>
        <dbReference type="ARBA" id="ARBA00022842"/>
    </source>
</evidence>
<dbReference type="NCBIfam" id="NF004491">
    <property type="entry name" value="PRK05826.1"/>
    <property type="match status" value="1"/>
</dbReference>
<dbReference type="InterPro" id="IPR015806">
    <property type="entry name" value="Pyrv_Knase_insert_dom_sf"/>
</dbReference>
<keyword evidence="6 15" id="KW-0808">Transferase</keyword>
<dbReference type="InterPro" id="IPR018209">
    <property type="entry name" value="Pyrv_Knase_AS"/>
</dbReference>
<dbReference type="GO" id="GO:0030955">
    <property type="term" value="F:potassium ion binding"/>
    <property type="evidence" value="ECO:0007669"/>
    <property type="project" value="UniProtKB-UniRule"/>
</dbReference>
<evidence type="ECO:0000256" key="12">
    <source>
        <dbReference type="ARBA" id="ARBA00023152"/>
    </source>
</evidence>
<dbReference type="Pfam" id="PF02887">
    <property type="entry name" value="PK_C"/>
    <property type="match status" value="1"/>
</dbReference>
<dbReference type="NCBIfam" id="NF004978">
    <property type="entry name" value="PRK06354.1"/>
    <property type="match status" value="1"/>
</dbReference>
<dbReference type="InterPro" id="IPR015793">
    <property type="entry name" value="Pyrv_Knase_brl"/>
</dbReference>
<comment type="similarity">
    <text evidence="4 15">Belongs to the pyruvate kinase family.</text>
</comment>
<evidence type="ECO:0000256" key="2">
    <source>
        <dbReference type="ARBA" id="ARBA00001958"/>
    </source>
</evidence>
<feature type="domain" description="Pyruvate kinase barrel" evidence="16">
    <location>
        <begin position="8"/>
        <end position="329"/>
    </location>
</feature>
<evidence type="ECO:0000313" key="18">
    <source>
        <dbReference type="EMBL" id="PIY95366.1"/>
    </source>
</evidence>
<evidence type="ECO:0000256" key="15">
    <source>
        <dbReference type="RuleBase" id="RU000504"/>
    </source>
</evidence>
<evidence type="ECO:0000256" key="10">
    <source>
        <dbReference type="ARBA" id="ARBA00022840"/>
    </source>
</evidence>
<dbReference type="UniPathway" id="UPA00109">
    <property type="reaction ID" value="UER00188"/>
</dbReference>
<evidence type="ECO:0000256" key="14">
    <source>
        <dbReference type="NCBIfam" id="TIGR01064"/>
    </source>
</evidence>
<dbReference type="InterPro" id="IPR001697">
    <property type="entry name" value="Pyr_Knase"/>
</dbReference>
<dbReference type="GO" id="GO:0004743">
    <property type="term" value="F:pyruvate kinase activity"/>
    <property type="evidence" value="ECO:0007669"/>
    <property type="project" value="UniProtKB-UniRule"/>
</dbReference>
<protein>
    <recommendedName>
        <fullName evidence="5 14">Pyruvate kinase</fullName>
        <ecNumber evidence="5 14">2.7.1.40</ecNumber>
    </recommendedName>
</protein>
<evidence type="ECO:0000256" key="5">
    <source>
        <dbReference type="ARBA" id="ARBA00012142"/>
    </source>
</evidence>
<evidence type="ECO:0000256" key="3">
    <source>
        <dbReference type="ARBA" id="ARBA00004997"/>
    </source>
</evidence>
<proteinExistence type="inferred from homology"/>
<dbReference type="GO" id="GO:0016301">
    <property type="term" value="F:kinase activity"/>
    <property type="evidence" value="ECO:0007669"/>
    <property type="project" value="UniProtKB-KW"/>
</dbReference>
<dbReference type="Pfam" id="PF00224">
    <property type="entry name" value="PK"/>
    <property type="match status" value="1"/>
</dbReference>
<dbReference type="NCBIfam" id="TIGR01064">
    <property type="entry name" value="pyruv_kin"/>
    <property type="match status" value="1"/>
</dbReference>
<evidence type="ECO:0000256" key="4">
    <source>
        <dbReference type="ARBA" id="ARBA00008663"/>
    </source>
</evidence>
<evidence type="ECO:0000256" key="7">
    <source>
        <dbReference type="ARBA" id="ARBA00022723"/>
    </source>
</evidence>
<keyword evidence="9 15" id="KW-0418">Kinase</keyword>
<sequence length="476" mass="52720">MLNYNMINTKIVATLGPASKDLKTVRQLIKGGMDVARLNFSHGTYKDHRDLILILRKAAKLEKKTIAIMQDLQGPRIRVGIVAEEGIDLVRNKIVTLIFGAKESTSKDIIPIDLPVVPELEIGSSILIHDGIIDLKVEAVKGQDVKCRVLRGGIVFTHKGVNIPYTKINAPVITDKDRADLKFGMQQGIDWVAISFVGQATDVKKLRKLITRYDKTANIKIMSKIERPEAVNNIDKIINVSDGIMIARGDLGVEVSPQRVPIIQKDIIQRCMAVSKPVLVATQMLDSMIKSQVPTRAEVSDVANAVIDHTDAVMLSGETAFGLYPVESIQMMNKIIVETEMSPFDDRVDLLYPPKKDSHYRAVADTIFDLVRDSNAKAIVVLSRSGFSVQLVASQRPHTKIIALVADDKIRNQLNMVWGVQAYKIAVKKNLDELISQAISLVIKQKIVRKGQNVVFVSGQPVGKSQHANMVEVYKI</sequence>
<evidence type="ECO:0000313" key="19">
    <source>
        <dbReference type="Proteomes" id="UP000228689"/>
    </source>
</evidence>
<comment type="catalytic activity">
    <reaction evidence="15">
        <text>pyruvate + ATP = phosphoenolpyruvate + ADP + H(+)</text>
        <dbReference type="Rhea" id="RHEA:18157"/>
        <dbReference type="ChEBI" id="CHEBI:15361"/>
        <dbReference type="ChEBI" id="CHEBI:15378"/>
        <dbReference type="ChEBI" id="CHEBI:30616"/>
        <dbReference type="ChEBI" id="CHEBI:58702"/>
        <dbReference type="ChEBI" id="CHEBI:456216"/>
        <dbReference type="EC" id="2.7.1.40"/>
    </reaction>
</comment>
<evidence type="ECO:0000256" key="1">
    <source>
        <dbReference type="ARBA" id="ARBA00001946"/>
    </source>
</evidence>
<dbReference type="Proteomes" id="UP000228689">
    <property type="component" value="Unassembled WGS sequence"/>
</dbReference>
<gene>
    <name evidence="18" type="primary">pyk</name>
    <name evidence="18" type="ORF">COY67_00335</name>
</gene>
<dbReference type="PRINTS" id="PR01050">
    <property type="entry name" value="PYRUVTKNASE"/>
</dbReference>
<feature type="domain" description="Pyruvate kinase C-terminal" evidence="17">
    <location>
        <begin position="362"/>
        <end position="473"/>
    </location>
</feature>
<keyword evidence="10" id="KW-0067">ATP-binding</keyword>
<dbReference type="Gene3D" id="3.20.20.60">
    <property type="entry name" value="Phosphoenolpyruvate-binding domains"/>
    <property type="match status" value="1"/>
</dbReference>
<dbReference type="GO" id="GO:0005524">
    <property type="term" value="F:ATP binding"/>
    <property type="evidence" value="ECO:0007669"/>
    <property type="project" value="UniProtKB-KW"/>
</dbReference>
<dbReference type="Gene3D" id="3.40.1380.20">
    <property type="entry name" value="Pyruvate kinase, C-terminal domain"/>
    <property type="match status" value="1"/>
</dbReference>
<keyword evidence="13 18" id="KW-0670">Pyruvate</keyword>
<comment type="cofactor">
    <cofactor evidence="2">
        <name>K(+)</name>
        <dbReference type="ChEBI" id="CHEBI:29103"/>
    </cofactor>
</comment>
<keyword evidence="8" id="KW-0547">Nucleotide-binding</keyword>
<dbReference type="AlphaFoldDB" id="A0A2M7RG91"/>
<dbReference type="Gene3D" id="2.40.33.10">
    <property type="entry name" value="PK beta-barrel domain-like"/>
    <property type="match status" value="1"/>
</dbReference>
<dbReference type="InterPro" id="IPR040442">
    <property type="entry name" value="Pyrv_kinase-like_dom_sf"/>
</dbReference>
<evidence type="ECO:0000256" key="6">
    <source>
        <dbReference type="ARBA" id="ARBA00022679"/>
    </source>
</evidence>
<evidence type="ECO:0000256" key="8">
    <source>
        <dbReference type="ARBA" id="ARBA00022741"/>
    </source>
</evidence>
<evidence type="ECO:0000256" key="13">
    <source>
        <dbReference type="ARBA" id="ARBA00023317"/>
    </source>
</evidence>
<dbReference type="InterPro" id="IPR015795">
    <property type="entry name" value="Pyrv_Knase_C"/>
</dbReference>
<dbReference type="PROSITE" id="PS00110">
    <property type="entry name" value="PYRUVATE_KINASE"/>
    <property type="match status" value="1"/>
</dbReference>
<dbReference type="GO" id="GO:0000287">
    <property type="term" value="F:magnesium ion binding"/>
    <property type="evidence" value="ECO:0007669"/>
    <property type="project" value="UniProtKB-UniRule"/>
</dbReference>
<evidence type="ECO:0000256" key="9">
    <source>
        <dbReference type="ARBA" id="ARBA00022777"/>
    </source>
</evidence>
<comment type="cofactor">
    <cofactor evidence="1">
        <name>Mg(2+)</name>
        <dbReference type="ChEBI" id="CHEBI:18420"/>
    </cofactor>
</comment>
<dbReference type="SUPFAM" id="SSF50800">
    <property type="entry name" value="PK beta-barrel domain-like"/>
    <property type="match status" value="1"/>
</dbReference>
<keyword evidence="7" id="KW-0479">Metal-binding</keyword>
<dbReference type="InterPro" id="IPR015813">
    <property type="entry name" value="Pyrv/PenolPyrv_kinase-like_dom"/>
</dbReference>
<evidence type="ECO:0000259" key="17">
    <source>
        <dbReference type="Pfam" id="PF02887"/>
    </source>
</evidence>
<dbReference type="EC" id="2.7.1.40" evidence="5 14"/>
<dbReference type="InterPro" id="IPR011037">
    <property type="entry name" value="Pyrv_Knase-like_insert_dom_sf"/>
</dbReference>
<comment type="pathway">
    <text evidence="3 15">Carbohydrate degradation; glycolysis; pyruvate from D-glyceraldehyde 3-phosphate: step 5/5.</text>
</comment>
<accession>A0A2M7RG91</accession>
<dbReference type="SUPFAM" id="SSF52935">
    <property type="entry name" value="PK C-terminal domain-like"/>
    <property type="match status" value="1"/>
</dbReference>
<keyword evidence="11 15" id="KW-0460">Magnesium</keyword>
<dbReference type="SUPFAM" id="SSF51621">
    <property type="entry name" value="Phosphoenolpyruvate/pyruvate domain"/>
    <property type="match status" value="1"/>
</dbReference>
<dbReference type="PANTHER" id="PTHR11817">
    <property type="entry name" value="PYRUVATE KINASE"/>
    <property type="match status" value="1"/>
</dbReference>